<sequence length="62" mass="6327">MFSANSIPINPAPRIATVLFAVVCKASLTESASVTFLSQSARSIPGISSFLGLAPVAMTSLS</sequence>
<name>A0A6J6DE96_9ZZZZ</name>
<proteinExistence type="predicted"/>
<protein>
    <submittedName>
        <fullName evidence="1">Unannotated protein</fullName>
    </submittedName>
</protein>
<dbReference type="AlphaFoldDB" id="A0A6J6DE96"/>
<organism evidence="1">
    <name type="scientific">freshwater metagenome</name>
    <dbReference type="NCBI Taxonomy" id="449393"/>
    <lineage>
        <taxon>unclassified sequences</taxon>
        <taxon>metagenomes</taxon>
        <taxon>ecological metagenomes</taxon>
    </lineage>
</organism>
<accession>A0A6J6DE96</accession>
<dbReference type="EMBL" id="CAEZSZ010000134">
    <property type="protein sequence ID" value="CAB4560989.1"/>
    <property type="molecule type" value="Genomic_DNA"/>
</dbReference>
<reference evidence="1" key="1">
    <citation type="submission" date="2020-05" db="EMBL/GenBank/DDBJ databases">
        <authorList>
            <person name="Chiriac C."/>
            <person name="Salcher M."/>
            <person name="Ghai R."/>
            <person name="Kavagutti S V."/>
        </authorList>
    </citation>
    <scope>NUCLEOTIDE SEQUENCE</scope>
</reference>
<evidence type="ECO:0000313" key="1">
    <source>
        <dbReference type="EMBL" id="CAB4560989.1"/>
    </source>
</evidence>
<gene>
    <name evidence="1" type="ORF">UFOPK1561_00904</name>
</gene>